<dbReference type="Pfam" id="PF24365">
    <property type="entry name" value="DUF7521"/>
    <property type="match status" value="1"/>
</dbReference>
<protein>
    <recommendedName>
        <fullName evidence="4">YapH protein</fullName>
    </recommendedName>
</protein>
<dbReference type="Proteomes" id="UP000263012">
    <property type="component" value="Chromosome"/>
</dbReference>
<dbReference type="EMBL" id="CP025066">
    <property type="protein sequence ID" value="AUX07974.1"/>
    <property type="molecule type" value="Genomic_DNA"/>
</dbReference>
<keyword evidence="1" id="KW-0472">Membrane</keyword>
<keyword evidence="1" id="KW-1133">Transmembrane helix</keyword>
<dbReference type="KEGG" id="hdf:AArcSl_0319"/>
<feature type="transmembrane region" description="Helical" evidence="1">
    <location>
        <begin position="61"/>
        <end position="80"/>
    </location>
</feature>
<gene>
    <name evidence="2" type="ORF">AArcSl_0319</name>
</gene>
<evidence type="ECO:0000313" key="2">
    <source>
        <dbReference type="EMBL" id="AUX07974.1"/>
    </source>
</evidence>
<feature type="transmembrane region" description="Helical" evidence="1">
    <location>
        <begin position="28"/>
        <end position="49"/>
    </location>
</feature>
<sequence length="82" mass="8500">MSQTAIVVLGGSISYFAYKAYNRTANPALRALSIGFAIVTIGAVSAGVLHHLLNIGLEAGIAINSILTAIGFAVVTYSLYVE</sequence>
<accession>A0A343TFV2</accession>
<organism evidence="2 3">
    <name type="scientific">Halalkaliarchaeum desulfuricum</name>
    <dbReference type="NCBI Taxonomy" id="2055893"/>
    <lineage>
        <taxon>Archaea</taxon>
        <taxon>Methanobacteriati</taxon>
        <taxon>Methanobacteriota</taxon>
        <taxon>Stenosarchaea group</taxon>
        <taxon>Halobacteria</taxon>
        <taxon>Halobacteriales</taxon>
        <taxon>Haloferacaceae</taxon>
        <taxon>Halalkaliarchaeum</taxon>
    </lineage>
</organism>
<dbReference type="AlphaFoldDB" id="A0A343TFV2"/>
<keyword evidence="1" id="KW-0812">Transmembrane</keyword>
<evidence type="ECO:0000313" key="3">
    <source>
        <dbReference type="Proteomes" id="UP000263012"/>
    </source>
</evidence>
<evidence type="ECO:0008006" key="4">
    <source>
        <dbReference type="Google" id="ProtNLM"/>
    </source>
</evidence>
<name>A0A343TFV2_9EURY</name>
<proteinExistence type="predicted"/>
<evidence type="ECO:0000256" key="1">
    <source>
        <dbReference type="SAM" id="Phobius"/>
    </source>
</evidence>
<keyword evidence="3" id="KW-1185">Reference proteome</keyword>
<dbReference type="InterPro" id="IPR055943">
    <property type="entry name" value="DUF7521"/>
</dbReference>
<reference evidence="3" key="1">
    <citation type="submission" date="2017-11" db="EMBL/GenBank/DDBJ databases">
        <title>Phenotypic and genomic properties of facultatively anaerobic sulfur-reducing natronoarchaea from hypersaline soda lakes.</title>
        <authorList>
            <person name="Sorokin D.Y."/>
            <person name="Kublanov I.V."/>
            <person name="Roman P."/>
            <person name="Sinninghe Damste J.S."/>
            <person name="Golyshin P.N."/>
            <person name="Rojo D."/>
            <person name="Ciordia S."/>
            <person name="Mena M.D.C."/>
            <person name="Ferrer M."/>
            <person name="Messina E."/>
            <person name="Smedile F."/>
            <person name="La Spada G."/>
            <person name="La Cono V."/>
            <person name="Yakimov M.M."/>
        </authorList>
    </citation>
    <scope>NUCLEOTIDE SEQUENCE [LARGE SCALE GENOMIC DNA]</scope>
    <source>
        <strain evidence="3">AArc-Sl</strain>
    </source>
</reference>